<keyword evidence="3" id="KW-1185">Reference proteome</keyword>
<name>A0A2U8E017_9BACT</name>
<dbReference type="EMBL" id="CP023004">
    <property type="protein sequence ID" value="AWI08188.1"/>
    <property type="molecule type" value="Genomic_DNA"/>
</dbReference>
<dbReference type="Proteomes" id="UP000244896">
    <property type="component" value="Chromosome"/>
</dbReference>
<reference evidence="2 3" key="1">
    <citation type="journal article" date="2018" name="Syst. Appl. Microbiol.">
        <title>Ereboglobus luteus gen. nov. sp. nov. from cockroach guts, and new insights into the oxygen relationship of the genera Opitutus and Didymococcus (Verrucomicrobia: Opitutaceae).</title>
        <authorList>
            <person name="Tegtmeier D."/>
            <person name="Belitz A."/>
            <person name="Radek R."/>
            <person name="Heimerl T."/>
            <person name="Brune A."/>
        </authorList>
    </citation>
    <scope>NUCLEOTIDE SEQUENCE [LARGE SCALE GENOMIC DNA]</scope>
    <source>
        <strain evidence="2 3">Ho45</strain>
    </source>
</reference>
<organism evidence="2 3">
    <name type="scientific">Ereboglobus luteus</name>
    <dbReference type="NCBI Taxonomy" id="1796921"/>
    <lineage>
        <taxon>Bacteria</taxon>
        <taxon>Pseudomonadati</taxon>
        <taxon>Verrucomicrobiota</taxon>
        <taxon>Opitutia</taxon>
        <taxon>Opitutales</taxon>
        <taxon>Opitutaceae</taxon>
        <taxon>Ereboglobus</taxon>
    </lineage>
</organism>
<gene>
    <name evidence="2" type="ORF">CKA38_01935</name>
</gene>
<proteinExistence type="predicted"/>
<accession>A0A2U8E017</accession>
<keyword evidence="1" id="KW-0812">Transmembrane</keyword>
<keyword evidence="1" id="KW-1133">Transmembrane helix</keyword>
<dbReference type="AlphaFoldDB" id="A0A2U8E017"/>
<feature type="transmembrane region" description="Helical" evidence="1">
    <location>
        <begin position="59"/>
        <end position="79"/>
    </location>
</feature>
<dbReference type="KEGG" id="elut:CKA38_01935"/>
<dbReference type="OrthoDB" id="200267at2"/>
<evidence type="ECO:0000313" key="2">
    <source>
        <dbReference type="EMBL" id="AWI08188.1"/>
    </source>
</evidence>
<protein>
    <submittedName>
        <fullName evidence="2">Uncharacterized protein</fullName>
    </submittedName>
</protein>
<dbReference type="RefSeq" id="WP_108823993.1">
    <property type="nucleotide sequence ID" value="NZ_CP023004.1"/>
</dbReference>
<sequence>MNPATPRTTAWKRLSEAARRSQFENVSEIPAPYGFATRVAARALSMPPTSAGPFFVAKLTLRGLCIAGLLAIVSVTINLGPILRNIDKAAGDLGGTSIEAVEVENNTEAPAQP</sequence>
<evidence type="ECO:0000256" key="1">
    <source>
        <dbReference type="SAM" id="Phobius"/>
    </source>
</evidence>
<keyword evidence="1" id="KW-0472">Membrane</keyword>
<evidence type="ECO:0000313" key="3">
    <source>
        <dbReference type="Proteomes" id="UP000244896"/>
    </source>
</evidence>